<proteinExistence type="predicted"/>
<name>A0AAD3S8X3_NEPGR</name>
<organism evidence="2 3">
    <name type="scientific">Nepenthes gracilis</name>
    <name type="common">Slender pitcher plant</name>
    <dbReference type="NCBI Taxonomy" id="150966"/>
    <lineage>
        <taxon>Eukaryota</taxon>
        <taxon>Viridiplantae</taxon>
        <taxon>Streptophyta</taxon>
        <taxon>Embryophyta</taxon>
        <taxon>Tracheophyta</taxon>
        <taxon>Spermatophyta</taxon>
        <taxon>Magnoliopsida</taxon>
        <taxon>eudicotyledons</taxon>
        <taxon>Gunneridae</taxon>
        <taxon>Pentapetalae</taxon>
        <taxon>Caryophyllales</taxon>
        <taxon>Nepenthaceae</taxon>
        <taxon>Nepenthes</taxon>
    </lineage>
</organism>
<dbReference type="Proteomes" id="UP001279734">
    <property type="component" value="Unassembled WGS sequence"/>
</dbReference>
<accession>A0AAD3S8X3</accession>
<dbReference type="EMBL" id="BSYO01000006">
    <property type="protein sequence ID" value="GMH06231.1"/>
    <property type="molecule type" value="Genomic_DNA"/>
</dbReference>
<evidence type="ECO:0000256" key="1">
    <source>
        <dbReference type="SAM" id="MobiDB-lite"/>
    </source>
</evidence>
<reference evidence="2" key="1">
    <citation type="submission" date="2023-05" db="EMBL/GenBank/DDBJ databases">
        <title>Nepenthes gracilis genome sequencing.</title>
        <authorList>
            <person name="Fukushima K."/>
        </authorList>
    </citation>
    <scope>NUCLEOTIDE SEQUENCE</scope>
    <source>
        <strain evidence="2">SING2019-196</strain>
    </source>
</reference>
<gene>
    <name evidence="2" type="ORF">Nepgr_008071</name>
</gene>
<evidence type="ECO:0000313" key="2">
    <source>
        <dbReference type="EMBL" id="GMH06231.1"/>
    </source>
</evidence>
<comment type="caution">
    <text evidence="2">The sequence shown here is derived from an EMBL/GenBank/DDBJ whole genome shotgun (WGS) entry which is preliminary data.</text>
</comment>
<feature type="compositionally biased region" description="Polar residues" evidence="1">
    <location>
        <begin position="86"/>
        <end position="101"/>
    </location>
</feature>
<protein>
    <submittedName>
        <fullName evidence="2">Uncharacterized protein</fullName>
    </submittedName>
</protein>
<feature type="compositionally biased region" description="Low complexity" evidence="1">
    <location>
        <begin position="70"/>
        <end position="83"/>
    </location>
</feature>
<sequence>MSRSIKAPAVDASRTPQSKAAHHPTADNPQDTTHKTDELLHQEAAEPPPPGSAAHQPQLLAEPPPPVHRPASTAAEPPASAAAILQLQQGPKSQDRQSSTIIHQLSTKEQIQCMAPAHIQPHLQRST</sequence>
<dbReference type="AlphaFoldDB" id="A0AAD3S8X3"/>
<feature type="region of interest" description="Disordered" evidence="1">
    <location>
        <begin position="1"/>
        <end position="101"/>
    </location>
</feature>
<feature type="compositionally biased region" description="Basic and acidic residues" evidence="1">
    <location>
        <begin position="32"/>
        <end position="44"/>
    </location>
</feature>
<evidence type="ECO:0000313" key="3">
    <source>
        <dbReference type="Proteomes" id="UP001279734"/>
    </source>
</evidence>
<keyword evidence="3" id="KW-1185">Reference proteome</keyword>